<sequence>MSVALEHLISRLDENRLTPETELQFLRCGEEAFQFLLDCIRSSRLSARQVVRGLDILFLLVREPARPHYDKFAKLLYELSESDELEIRDAALGLLMRLAIAKKISPRLPLELAEPTVVAYVVERALKRGIADDTLEDNAYLFLRKVGATSTVSLSLLTESTPLLAAQPIGGLTPQQLRNAKSGKMLVAKYLSWVRSDLPTHSLGRLSELVEKIGAKRAKLTWFDSLFARASSRLLELLAALLGPLLLLSQLVSAIDLNAPFLFVSLLYSIFAILTISFVSLLPRIGATAEKPTAIRDTRTVTAVAVLKRLWCESSYPLKLLISVLVWVLLNWSLFNFASSAAESATNAESKQITDALRLCCLLGTVGYSAARLYTLNVWLYCTAVVDAWTRRDLSTWLADRSLSLSAALLATEDLTENAFSGGEKQKIVQQSNEIVQQFKVWLRKRGFDPAEDIVFTELQDAVRVVKSLSPESSERLRKALGRVLGAIAIADPAEEGKVLYMVTILVFLASIFAPVIAAVVQTAKPQLNPEILLNPLASAFSNEMGKLSSVIEVLTGGLFVSLALLAVWWVYHLFEIKQARYADAPP</sequence>
<evidence type="ECO:0000256" key="1">
    <source>
        <dbReference type="SAM" id="Phobius"/>
    </source>
</evidence>
<protein>
    <submittedName>
        <fullName evidence="2">Gll3320 protein</fullName>
    </submittedName>
</protein>
<dbReference type="RefSeq" id="WP_011143310.1">
    <property type="nucleotide sequence ID" value="NC_005125.1"/>
</dbReference>
<dbReference type="PATRIC" id="fig|251221.4.peg.3352"/>
<reference evidence="2 3" key="2">
    <citation type="journal article" date="2003" name="DNA Res.">
        <title>Complete genome structure of Gloeobacter violaceus PCC 7421, a cyanobacterium that lacks thylakoids (supplement).</title>
        <authorList>
            <person name="Nakamura Y."/>
            <person name="Kaneko T."/>
            <person name="Sato S."/>
            <person name="Mimuro M."/>
            <person name="Miyashita H."/>
            <person name="Tsuchiya T."/>
            <person name="Sasamoto S."/>
            <person name="Watanabe A."/>
            <person name="Kawashima K."/>
            <person name="Kishida Y."/>
            <person name="Kiyokawa C."/>
            <person name="Kohara M."/>
            <person name="Matsumoto M."/>
            <person name="Matsuno A."/>
            <person name="Nakazaki N."/>
            <person name="Shimpo S."/>
            <person name="Takeuchi C."/>
            <person name="Yamada M."/>
            <person name="Tabata S."/>
        </authorList>
    </citation>
    <scope>NUCLEOTIDE SEQUENCE [LARGE SCALE GENOMIC DNA]</scope>
    <source>
        <strain evidence="3">ATCC 29082 / PCC 7421</strain>
    </source>
</reference>
<accession>Q7NG53</accession>
<organism evidence="2 3">
    <name type="scientific">Gloeobacter violaceus (strain ATCC 29082 / PCC 7421)</name>
    <dbReference type="NCBI Taxonomy" id="251221"/>
    <lineage>
        <taxon>Bacteria</taxon>
        <taxon>Bacillati</taxon>
        <taxon>Cyanobacteriota</taxon>
        <taxon>Cyanophyceae</taxon>
        <taxon>Gloeobacterales</taxon>
        <taxon>Gloeobacteraceae</taxon>
        <taxon>Gloeobacter</taxon>
    </lineage>
</organism>
<feature type="transmembrane region" description="Helical" evidence="1">
    <location>
        <begin position="499"/>
        <end position="521"/>
    </location>
</feature>
<dbReference type="Proteomes" id="UP000000557">
    <property type="component" value="Chromosome"/>
</dbReference>
<proteinExistence type="predicted"/>
<keyword evidence="3" id="KW-1185">Reference proteome</keyword>
<dbReference type="EMBL" id="BA000045">
    <property type="protein sequence ID" value="BAC91261.1"/>
    <property type="molecule type" value="Genomic_DNA"/>
</dbReference>
<evidence type="ECO:0000313" key="2">
    <source>
        <dbReference type="EMBL" id="BAC91261.1"/>
    </source>
</evidence>
<name>Q7NG53_GLOVI</name>
<reference evidence="2 3" key="1">
    <citation type="journal article" date="2003" name="DNA Res.">
        <title>Complete genome structure of Gloeobacter violaceus PCC 7421, a cyanobacterium that lacks thylakoids.</title>
        <authorList>
            <person name="Nakamura Y."/>
            <person name="Kaneko T."/>
            <person name="Sato S."/>
            <person name="Mimuro M."/>
            <person name="Miyashita H."/>
            <person name="Tsuchiya T."/>
            <person name="Sasamoto S."/>
            <person name="Watanabe A."/>
            <person name="Kawashima K."/>
            <person name="Kishida Y."/>
            <person name="Kiyokawa C."/>
            <person name="Kohara M."/>
            <person name="Matsumoto M."/>
            <person name="Matsuno A."/>
            <person name="Nakazaki N."/>
            <person name="Shimpo S."/>
            <person name="Takeuchi C."/>
            <person name="Yamada M."/>
            <person name="Tabata S."/>
        </authorList>
    </citation>
    <scope>NUCLEOTIDE SEQUENCE [LARGE SCALE GENOMIC DNA]</scope>
    <source>
        <strain evidence="3">ATCC 29082 / PCC 7421</strain>
    </source>
</reference>
<feature type="transmembrane region" description="Helical" evidence="1">
    <location>
        <begin position="261"/>
        <end position="282"/>
    </location>
</feature>
<feature type="transmembrane region" description="Helical" evidence="1">
    <location>
        <begin position="551"/>
        <end position="572"/>
    </location>
</feature>
<keyword evidence="1" id="KW-0812">Transmembrane</keyword>
<dbReference type="KEGG" id="gvi:gll3320"/>
<dbReference type="HOGENOM" id="CLU_464423_0_0_3"/>
<dbReference type="AlphaFoldDB" id="Q7NG53"/>
<gene>
    <name evidence="2" type="ordered locus">gll3320</name>
</gene>
<dbReference type="EnsemblBacteria" id="BAC91261">
    <property type="protein sequence ID" value="BAC91261"/>
    <property type="gene ID" value="BAC91261"/>
</dbReference>
<keyword evidence="1" id="KW-1133">Transmembrane helix</keyword>
<dbReference type="InParanoid" id="Q7NG53"/>
<keyword evidence="1" id="KW-0472">Membrane</keyword>
<evidence type="ECO:0000313" key="3">
    <source>
        <dbReference type="Proteomes" id="UP000000557"/>
    </source>
</evidence>